<dbReference type="Pfam" id="PF04138">
    <property type="entry name" value="GtrA_DPMS_TM"/>
    <property type="match status" value="1"/>
</dbReference>
<evidence type="ECO:0000256" key="6">
    <source>
        <dbReference type="SAM" id="Phobius"/>
    </source>
</evidence>
<comment type="caution">
    <text evidence="8">The sequence shown here is derived from an EMBL/GenBank/DDBJ whole genome shotgun (WGS) entry which is preliminary data.</text>
</comment>
<comment type="similarity">
    <text evidence="2">Belongs to the GtrA family.</text>
</comment>
<dbReference type="Proteomes" id="UP000069001">
    <property type="component" value="Unassembled WGS sequence"/>
</dbReference>
<feature type="domain" description="GtrA/DPMS transmembrane" evidence="7">
    <location>
        <begin position="15"/>
        <end position="126"/>
    </location>
</feature>
<evidence type="ECO:0000256" key="5">
    <source>
        <dbReference type="ARBA" id="ARBA00023136"/>
    </source>
</evidence>
<evidence type="ECO:0000313" key="9">
    <source>
        <dbReference type="Proteomes" id="UP000069001"/>
    </source>
</evidence>
<dbReference type="GO" id="GO:0000271">
    <property type="term" value="P:polysaccharide biosynthetic process"/>
    <property type="evidence" value="ECO:0007669"/>
    <property type="project" value="InterPro"/>
</dbReference>
<feature type="transmembrane region" description="Helical" evidence="6">
    <location>
        <begin position="12"/>
        <end position="37"/>
    </location>
</feature>
<feature type="transmembrane region" description="Helical" evidence="6">
    <location>
        <begin position="103"/>
        <end position="125"/>
    </location>
</feature>
<dbReference type="PANTHER" id="PTHR38459">
    <property type="entry name" value="PROPHAGE BACTOPRENOL-LINKED GLUCOSE TRANSLOCASE HOMOLOG"/>
    <property type="match status" value="1"/>
</dbReference>
<gene>
    <name evidence="8" type="ORF">WS90_27585</name>
</gene>
<proteinExistence type="inferred from homology"/>
<comment type="subcellular location">
    <subcellularLocation>
        <location evidence="1">Membrane</location>
        <topology evidence="1">Multi-pass membrane protein</topology>
    </subcellularLocation>
</comment>
<keyword evidence="3 6" id="KW-0812">Transmembrane</keyword>
<dbReference type="EMBL" id="LOYH01000092">
    <property type="protein sequence ID" value="KVK74900.1"/>
    <property type="molecule type" value="Genomic_DNA"/>
</dbReference>
<reference evidence="8 9" key="1">
    <citation type="submission" date="2015-11" db="EMBL/GenBank/DDBJ databases">
        <title>Expanding the genomic diversity of Burkholderia species for the development of highly accurate diagnostics.</title>
        <authorList>
            <person name="Sahl J."/>
            <person name="Keim P."/>
            <person name="Wagner D."/>
        </authorList>
    </citation>
    <scope>NUCLEOTIDE SEQUENCE [LARGE SCALE GENOMIC DNA]</scope>
    <source>
        <strain evidence="8 9">MSMB1302</strain>
    </source>
</reference>
<dbReference type="PANTHER" id="PTHR38459:SF1">
    <property type="entry name" value="PROPHAGE BACTOPRENOL-LINKED GLUCOSE TRANSLOCASE HOMOLOG"/>
    <property type="match status" value="1"/>
</dbReference>
<keyword evidence="5 6" id="KW-0472">Membrane</keyword>
<feature type="transmembrane region" description="Helical" evidence="6">
    <location>
        <begin position="43"/>
        <end position="64"/>
    </location>
</feature>
<sequence length="128" mass="13879">MIRTRYIAERARLIRFGMSGLGSTALHALIATAMFALLDATPVTANTVAFACSTAFSYLANTLWSFSSPVTWGNFVRFLAVAMVGLVVTMLLAHGAVTLGLARAWSVVAVVLCVPPVTFVLHRLWTYR</sequence>
<organism evidence="8 9">
    <name type="scientific">Burkholderia cepacia</name>
    <name type="common">Pseudomonas cepacia</name>
    <dbReference type="NCBI Taxonomy" id="292"/>
    <lineage>
        <taxon>Bacteria</taxon>
        <taxon>Pseudomonadati</taxon>
        <taxon>Pseudomonadota</taxon>
        <taxon>Betaproteobacteria</taxon>
        <taxon>Burkholderiales</taxon>
        <taxon>Burkholderiaceae</taxon>
        <taxon>Burkholderia</taxon>
        <taxon>Burkholderia cepacia complex</taxon>
    </lineage>
</organism>
<dbReference type="GO" id="GO:0005886">
    <property type="term" value="C:plasma membrane"/>
    <property type="evidence" value="ECO:0007669"/>
    <property type="project" value="TreeGrafter"/>
</dbReference>
<evidence type="ECO:0000256" key="1">
    <source>
        <dbReference type="ARBA" id="ARBA00004141"/>
    </source>
</evidence>
<protein>
    <submittedName>
        <fullName evidence="8">Sugar translocase</fullName>
    </submittedName>
</protein>
<evidence type="ECO:0000256" key="3">
    <source>
        <dbReference type="ARBA" id="ARBA00022692"/>
    </source>
</evidence>
<name>A0A103Z7G7_BURCE</name>
<evidence type="ECO:0000256" key="2">
    <source>
        <dbReference type="ARBA" id="ARBA00009399"/>
    </source>
</evidence>
<accession>A0A103Z7G7</accession>
<feature type="transmembrane region" description="Helical" evidence="6">
    <location>
        <begin position="76"/>
        <end position="97"/>
    </location>
</feature>
<evidence type="ECO:0000259" key="7">
    <source>
        <dbReference type="Pfam" id="PF04138"/>
    </source>
</evidence>
<dbReference type="AlphaFoldDB" id="A0A103Z7G7"/>
<evidence type="ECO:0000256" key="4">
    <source>
        <dbReference type="ARBA" id="ARBA00022989"/>
    </source>
</evidence>
<dbReference type="RefSeq" id="WP_059732035.1">
    <property type="nucleotide sequence ID" value="NZ_LOYH01000092.1"/>
</dbReference>
<evidence type="ECO:0000313" key="8">
    <source>
        <dbReference type="EMBL" id="KVK74900.1"/>
    </source>
</evidence>
<dbReference type="InterPro" id="IPR051401">
    <property type="entry name" value="GtrA_CellWall_Glycosyl"/>
</dbReference>
<dbReference type="InterPro" id="IPR007267">
    <property type="entry name" value="GtrA_DPMS_TM"/>
</dbReference>
<keyword evidence="4 6" id="KW-1133">Transmembrane helix</keyword>